<sequence>MPRVIWAPACGTNCCERRSGCSILRVLPNLDAHSRHFSGEFISTVANWNGTRIDDSIGEISFSVCHFDFHSMYHATWGYFYFIYDLGSNSAKGCTAAPMLLYK</sequence>
<evidence type="ECO:0000313" key="2">
    <source>
        <dbReference type="Proteomes" id="UP000670092"/>
    </source>
</evidence>
<organism evidence="1 2">
    <name type="scientific">Ajellomyces capsulatus</name>
    <name type="common">Darling's disease fungus</name>
    <name type="synonym">Histoplasma capsulatum</name>
    <dbReference type="NCBI Taxonomy" id="5037"/>
    <lineage>
        <taxon>Eukaryota</taxon>
        <taxon>Fungi</taxon>
        <taxon>Dikarya</taxon>
        <taxon>Ascomycota</taxon>
        <taxon>Pezizomycotina</taxon>
        <taxon>Eurotiomycetes</taxon>
        <taxon>Eurotiomycetidae</taxon>
        <taxon>Onygenales</taxon>
        <taxon>Ajellomycetaceae</taxon>
        <taxon>Histoplasma</taxon>
    </lineage>
</organism>
<dbReference type="Proteomes" id="UP000670092">
    <property type="component" value="Unassembled WGS sequence"/>
</dbReference>
<accession>A0A8H7YZT8</accession>
<proteinExistence type="predicted"/>
<dbReference type="VEuPathDB" id="FungiDB:I7I52_10688"/>
<dbReference type="OrthoDB" id="408152at2759"/>
<dbReference type="EMBL" id="JAEVHI010000002">
    <property type="protein sequence ID" value="KAG5300146.1"/>
    <property type="molecule type" value="Genomic_DNA"/>
</dbReference>
<protein>
    <submittedName>
        <fullName evidence="1">Uncharacterized protein</fullName>
    </submittedName>
</protein>
<dbReference type="AlphaFoldDB" id="A0A8H7YZT8"/>
<comment type="caution">
    <text evidence="1">The sequence shown here is derived from an EMBL/GenBank/DDBJ whole genome shotgun (WGS) entry which is preliminary data.</text>
</comment>
<name>A0A8H7YZT8_AJECA</name>
<reference evidence="1 2" key="1">
    <citation type="submission" date="2021-01" db="EMBL/GenBank/DDBJ databases">
        <title>Chromosome-level genome assembly of a human fungal pathogen reveals clustering of transcriptionally co-regulated genes.</title>
        <authorList>
            <person name="Voorhies M."/>
            <person name="Cohen S."/>
            <person name="Shea T.P."/>
            <person name="Petrus S."/>
            <person name="Munoz J.F."/>
            <person name="Poplawski S."/>
            <person name="Goldman W.E."/>
            <person name="Michael T."/>
            <person name="Cuomo C.A."/>
            <person name="Sil A."/>
            <person name="Beyhan S."/>
        </authorList>
    </citation>
    <scope>NUCLEOTIDE SEQUENCE [LARGE SCALE GENOMIC DNA]</scope>
    <source>
        <strain evidence="1 2">G184AR</strain>
    </source>
</reference>
<evidence type="ECO:0000313" key="1">
    <source>
        <dbReference type="EMBL" id="KAG5300146.1"/>
    </source>
</evidence>
<gene>
    <name evidence="1" type="ORF">I7I52_10688</name>
</gene>